<dbReference type="Proteomes" id="UP001159042">
    <property type="component" value="Unassembled WGS sequence"/>
</dbReference>
<gene>
    <name evidence="1" type="ORF">NQ315_011152</name>
</gene>
<protein>
    <recommendedName>
        <fullName evidence="3">Reverse transcriptase</fullName>
    </recommendedName>
</protein>
<feature type="non-terminal residue" evidence="1">
    <location>
        <position position="124"/>
    </location>
</feature>
<feature type="non-terminal residue" evidence="1">
    <location>
        <position position="1"/>
    </location>
</feature>
<sequence length="124" mass="14546">LRWWNRSLEGLRQSARRTLNRVVKGRADASWDDYRAARRVFKKELQKLNIDLLFPTTWLRRSKRSGWRAYCSELESLPETARLMKILSCEKRENIGSLKKADGTWTTSSEECLELLVETTHFAG</sequence>
<dbReference type="AlphaFoldDB" id="A0AAV8VY89"/>
<proteinExistence type="predicted"/>
<evidence type="ECO:0000313" key="1">
    <source>
        <dbReference type="EMBL" id="KAJ8918862.1"/>
    </source>
</evidence>
<reference evidence="1 2" key="1">
    <citation type="journal article" date="2023" name="Insect Mol. Biol.">
        <title>Genome sequencing provides insights into the evolution of gene families encoding plant cell wall-degrading enzymes in longhorned beetles.</title>
        <authorList>
            <person name="Shin N.R."/>
            <person name="Okamura Y."/>
            <person name="Kirsch R."/>
            <person name="Pauchet Y."/>
        </authorList>
    </citation>
    <scope>NUCLEOTIDE SEQUENCE [LARGE SCALE GENOMIC DNA]</scope>
    <source>
        <strain evidence="1">EAD_L_NR</strain>
    </source>
</reference>
<name>A0AAV8VY89_9CUCU</name>
<dbReference type="EMBL" id="JANEYG010000022">
    <property type="protein sequence ID" value="KAJ8918862.1"/>
    <property type="molecule type" value="Genomic_DNA"/>
</dbReference>
<accession>A0AAV8VY89</accession>
<comment type="caution">
    <text evidence="1">The sequence shown here is derived from an EMBL/GenBank/DDBJ whole genome shotgun (WGS) entry which is preliminary data.</text>
</comment>
<evidence type="ECO:0008006" key="3">
    <source>
        <dbReference type="Google" id="ProtNLM"/>
    </source>
</evidence>
<keyword evidence="2" id="KW-1185">Reference proteome</keyword>
<organism evidence="1 2">
    <name type="scientific">Exocentrus adspersus</name>
    <dbReference type="NCBI Taxonomy" id="1586481"/>
    <lineage>
        <taxon>Eukaryota</taxon>
        <taxon>Metazoa</taxon>
        <taxon>Ecdysozoa</taxon>
        <taxon>Arthropoda</taxon>
        <taxon>Hexapoda</taxon>
        <taxon>Insecta</taxon>
        <taxon>Pterygota</taxon>
        <taxon>Neoptera</taxon>
        <taxon>Endopterygota</taxon>
        <taxon>Coleoptera</taxon>
        <taxon>Polyphaga</taxon>
        <taxon>Cucujiformia</taxon>
        <taxon>Chrysomeloidea</taxon>
        <taxon>Cerambycidae</taxon>
        <taxon>Lamiinae</taxon>
        <taxon>Acanthocinini</taxon>
        <taxon>Exocentrus</taxon>
    </lineage>
</organism>
<evidence type="ECO:0000313" key="2">
    <source>
        <dbReference type="Proteomes" id="UP001159042"/>
    </source>
</evidence>